<feature type="compositionally biased region" description="Polar residues" evidence="1">
    <location>
        <begin position="51"/>
        <end position="60"/>
    </location>
</feature>
<accession>A0A6A0AHC1</accession>
<comment type="caution">
    <text evidence="2">The sequence shown here is derived from an EMBL/GenBank/DDBJ whole genome shotgun (WGS) entry which is preliminary data.</text>
</comment>
<sequence>MGGPGSGRKRKDGPDKRPAGSTSKKRSVATQPDSDIDDEVVEPLQLARQPAGSTRGTLSSDQREELIHYRRQPRNQTQ</sequence>
<dbReference type="EMBL" id="BLLF01005613">
    <property type="protein sequence ID" value="GFH31424.1"/>
    <property type="molecule type" value="Genomic_DNA"/>
</dbReference>
<evidence type="ECO:0000313" key="2">
    <source>
        <dbReference type="EMBL" id="GFH31424.1"/>
    </source>
</evidence>
<feature type="region of interest" description="Disordered" evidence="1">
    <location>
        <begin position="1"/>
        <end position="78"/>
    </location>
</feature>
<name>A0A6A0AHC1_HAELA</name>
<evidence type="ECO:0000256" key="1">
    <source>
        <dbReference type="SAM" id="MobiDB-lite"/>
    </source>
</evidence>
<evidence type="ECO:0000313" key="3">
    <source>
        <dbReference type="Proteomes" id="UP000485058"/>
    </source>
</evidence>
<organism evidence="2 3">
    <name type="scientific">Haematococcus lacustris</name>
    <name type="common">Green alga</name>
    <name type="synonym">Haematococcus pluvialis</name>
    <dbReference type="NCBI Taxonomy" id="44745"/>
    <lineage>
        <taxon>Eukaryota</taxon>
        <taxon>Viridiplantae</taxon>
        <taxon>Chlorophyta</taxon>
        <taxon>core chlorophytes</taxon>
        <taxon>Chlorophyceae</taxon>
        <taxon>CS clade</taxon>
        <taxon>Chlamydomonadales</taxon>
        <taxon>Haematococcaceae</taxon>
        <taxon>Haematococcus</taxon>
    </lineage>
</organism>
<reference evidence="2 3" key="1">
    <citation type="submission" date="2020-02" db="EMBL/GenBank/DDBJ databases">
        <title>Draft genome sequence of Haematococcus lacustris strain NIES-144.</title>
        <authorList>
            <person name="Morimoto D."/>
            <person name="Nakagawa S."/>
            <person name="Yoshida T."/>
            <person name="Sawayama S."/>
        </authorList>
    </citation>
    <scope>NUCLEOTIDE SEQUENCE [LARGE SCALE GENOMIC DNA]</scope>
    <source>
        <strain evidence="2 3">NIES-144</strain>
    </source>
</reference>
<keyword evidence="3" id="KW-1185">Reference proteome</keyword>
<dbReference type="Proteomes" id="UP000485058">
    <property type="component" value="Unassembled WGS sequence"/>
</dbReference>
<feature type="compositionally biased region" description="Basic residues" evidence="1">
    <location>
        <begin position="69"/>
        <end position="78"/>
    </location>
</feature>
<proteinExistence type="predicted"/>
<dbReference type="AlphaFoldDB" id="A0A6A0AHC1"/>
<gene>
    <name evidence="2" type="ORF">HaLaN_30469</name>
</gene>
<protein>
    <submittedName>
        <fullName evidence="2">Uncharacterized protein</fullName>
    </submittedName>
</protein>